<protein>
    <submittedName>
        <fullName evidence="5">Cytochrome b5 heme-binding domain-containing protein</fullName>
    </submittedName>
</protein>
<feature type="domain" description="Cytochrome b5 heme-binding" evidence="3">
    <location>
        <begin position="151"/>
        <end position="247"/>
    </location>
</feature>
<dbReference type="Gene3D" id="3.10.120.10">
    <property type="entry name" value="Cytochrome b5-like heme/steroid binding domain"/>
    <property type="match status" value="1"/>
</dbReference>
<reference evidence="5" key="1">
    <citation type="submission" date="2016-11" db="UniProtKB">
        <authorList>
            <consortium name="WormBaseParasite"/>
        </authorList>
    </citation>
    <scope>IDENTIFICATION</scope>
</reference>
<dbReference type="GO" id="GO:0016020">
    <property type="term" value="C:membrane"/>
    <property type="evidence" value="ECO:0007669"/>
    <property type="project" value="TreeGrafter"/>
</dbReference>
<dbReference type="GO" id="GO:0012505">
    <property type="term" value="C:endomembrane system"/>
    <property type="evidence" value="ECO:0007669"/>
    <property type="project" value="TreeGrafter"/>
</dbReference>
<comment type="similarity">
    <text evidence="1">Belongs to the cytochrome b5 family. MAPR subfamily.</text>
</comment>
<keyword evidence="4" id="KW-1185">Reference proteome</keyword>
<feature type="compositionally biased region" description="Polar residues" evidence="2">
    <location>
        <begin position="22"/>
        <end position="36"/>
    </location>
</feature>
<dbReference type="InterPro" id="IPR036400">
    <property type="entry name" value="Cyt_B5-like_heme/steroid_sf"/>
</dbReference>
<dbReference type="WBParaSite" id="L893_g33556.t1">
    <property type="protein sequence ID" value="L893_g33556.t1"/>
    <property type="gene ID" value="L893_g33556"/>
</dbReference>
<proteinExistence type="inferred from homology"/>
<accession>A0A1I8A772</accession>
<evidence type="ECO:0000256" key="2">
    <source>
        <dbReference type="SAM" id="MobiDB-lite"/>
    </source>
</evidence>
<dbReference type="SUPFAM" id="SSF55856">
    <property type="entry name" value="Cytochrome b5-like heme/steroid binding domain"/>
    <property type="match status" value="1"/>
</dbReference>
<dbReference type="PANTHER" id="PTHR10281:SF4">
    <property type="entry name" value="NEUFERRICIN"/>
    <property type="match status" value="1"/>
</dbReference>
<feature type="compositionally biased region" description="Polar residues" evidence="2">
    <location>
        <begin position="1"/>
        <end position="13"/>
    </location>
</feature>
<dbReference type="AlphaFoldDB" id="A0A1I8A772"/>
<dbReference type="Pfam" id="PF00173">
    <property type="entry name" value="Cyt-b5"/>
    <property type="match status" value="1"/>
</dbReference>
<evidence type="ECO:0000313" key="4">
    <source>
        <dbReference type="Proteomes" id="UP000095287"/>
    </source>
</evidence>
<evidence type="ECO:0000313" key="5">
    <source>
        <dbReference type="WBParaSite" id="L893_g33556.t1"/>
    </source>
</evidence>
<dbReference type="SMART" id="SM01117">
    <property type="entry name" value="Cyt-b5"/>
    <property type="match status" value="1"/>
</dbReference>
<dbReference type="Proteomes" id="UP000095287">
    <property type="component" value="Unplaced"/>
</dbReference>
<feature type="region of interest" description="Disordered" evidence="2">
    <location>
        <begin position="1"/>
        <end position="36"/>
    </location>
</feature>
<organism evidence="4 5">
    <name type="scientific">Steinernema glaseri</name>
    <dbReference type="NCBI Taxonomy" id="37863"/>
    <lineage>
        <taxon>Eukaryota</taxon>
        <taxon>Metazoa</taxon>
        <taxon>Ecdysozoa</taxon>
        <taxon>Nematoda</taxon>
        <taxon>Chromadorea</taxon>
        <taxon>Rhabditida</taxon>
        <taxon>Tylenchina</taxon>
        <taxon>Panagrolaimomorpha</taxon>
        <taxon>Strongyloidoidea</taxon>
        <taxon>Steinernematidae</taxon>
        <taxon>Steinernema</taxon>
    </lineage>
</organism>
<dbReference type="InterPro" id="IPR050577">
    <property type="entry name" value="MAPR/NEUFC/NENF-like"/>
</dbReference>
<sequence>MLLRNNNPSTVSPLVTVRASPSVRSGTRGPASTSGSCRPRRLLLLSEMARMPNPPLYVKPLVAVGVLTVLVSFLGAHYELESPVWPACSWLWSKLNEIDAVRENVEALKTIVGTDERNRFSKLSHQREKAARNAKGGDKNVDFSGKGLPVFTREQLQLFDGTRPSKPVYLAILGRVYDVERGRKHYGKGGGYHFFAGRDATRAFVSGDFTEEGLVDDVDGLGEQDLLGILDWITFYQRDYSLVGVLQGTYYDADGEMTEKLVEVTQLIEKAKEWRNSQTKESEVFPPCNSEWHKDSGGRVWCTTKSGGVHREWVGVPRKLFSAATKSYRCACVKNFGSPLATHDEKGNRGDLDHPGLEEYAECPPTSMSCKLPLKSS</sequence>
<dbReference type="PANTHER" id="PTHR10281">
    <property type="entry name" value="MEMBRANE-ASSOCIATED PROGESTERONE RECEPTOR COMPONENT-RELATED"/>
    <property type="match status" value="1"/>
</dbReference>
<evidence type="ECO:0000256" key="1">
    <source>
        <dbReference type="ARBA" id="ARBA00038357"/>
    </source>
</evidence>
<dbReference type="InterPro" id="IPR001199">
    <property type="entry name" value="Cyt_B5-like_heme/steroid-bd"/>
</dbReference>
<evidence type="ECO:0000259" key="3">
    <source>
        <dbReference type="SMART" id="SM01117"/>
    </source>
</evidence>
<name>A0A1I8A772_9BILA</name>